<proteinExistence type="predicted"/>
<dbReference type="EMBL" id="JACPUR010000038">
    <property type="protein sequence ID" value="MBI3129129.1"/>
    <property type="molecule type" value="Genomic_DNA"/>
</dbReference>
<evidence type="ECO:0000259" key="3">
    <source>
        <dbReference type="PROSITE" id="PS51724"/>
    </source>
</evidence>
<dbReference type="Pfam" id="PF05036">
    <property type="entry name" value="SPOR"/>
    <property type="match status" value="1"/>
</dbReference>
<evidence type="ECO:0000313" key="5">
    <source>
        <dbReference type="Proteomes" id="UP000782312"/>
    </source>
</evidence>
<reference evidence="4" key="1">
    <citation type="submission" date="2020-07" db="EMBL/GenBank/DDBJ databases">
        <title>Huge and variable diversity of episymbiotic CPR bacteria and DPANN archaea in groundwater ecosystems.</title>
        <authorList>
            <person name="He C.Y."/>
            <person name="Keren R."/>
            <person name="Whittaker M."/>
            <person name="Farag I.F."/>
            <person name="Doudna J."/>
            <person name="Cate J.H.D."/>
            <person name="Banfield J.F."/>
        </authorList>
    </citation>
    <scope>NUCLEOTIDE SEQUENCE</scope>
    <source>
        <strain evidence="4">NC_groundwater_763_Ag_S-0.2um_68_21</strain>
    </source>
</reference>
<dbReference type="InterPro" id="IPR036680">
    <property type="entry name" value="SPOR-like_sf"/>
</dbReference>
<organism evidence="4 5">
    <name type="scientific">Tectimicrobiota bacterium</name>
    <dbReference type="NCBI Taxonomy" id="2528274"/>
    <lineage>
        <taxon>Bacteria</taxon>
        <taxon>Pseudomonadati</taxon>
        <taxon>Nitrospinota/Tectimicrobiota group</taxon>
        <taxon>Candidatus Tectimicrobiota</taxon>
    </lineage>
</organism>
<feature type="transmembrane region" description="Helical" evidence="2">
    <location>
        <begin position="24"/>
        <end position="45"/>
    </location>
</feature>
<dbReference type="SUPFAM" id="SSF110997">
    <property type="entry name" value="Sporulation related repeat"/>
    <property type="match status" value="1"/>
</dbReference>
<dbReference type="PROSITE" id="PS51724">
    <property type="entry name" value="SPOR"/>
    <property type="match status" value="1"/>
</dbReference>
<dbReference type="AlphaFoldDB" id="A0A932MN96"/>
<dbReference type="Proteomes" id="UP000782312">
    <property type="component" value="Unassembled WGS sequence"/>
</dbReference>
<evidence type="ECO:0000256" key="2">
    <source>
        <dbReference type="SAM" id="Phobius"/>
    </source>
</evidence>
<accession>A0A932MN96</accession>
<gene>
    <name evidence="4" type="ORF">HYZ11_16100</name>
</gene>
<feature type="compositionally biased region" description="Basic and acidic residues" evidence="1">
    <location>
        <begin position="105"/>
        <end position="119"/>
    </location>
</feature>
<name>A0A932MN96_UNCTE</name>
<feature type="domain" description="SPOR" evidence="3">
    <location>
        <begin position="163"/>
        <end position="243"/>
    </location>
</feature>
<dbReference type="InterPro" id="IPR007730">
    <property type="entry name" value="SPOR-like_dom"/>
</dbReference>
<feature type="region of interest" description="Disordered" evidence="1">
    <location>
        <begin position="55"/>
        <end position="166"/>
    </location>
</feature>
<dbReference type="GO" id="GO:0042834">
    <property type="term" value="F:peptidoglycan binding"/>
    <property type="evidence" value="ECO:0007669"/>
    <property type="project" value="InterPro"/>
</dbReference>
<evidence type="ECO:0000256" key="1">
    <source>
        <dbReference type="SAM" id="MobiDB-lite"/>
    </source>
</evidence>
<protein>
    <submittedName>
        <fullName evidence="4">SPOR domain-containing protein</fullName>
    </submittedName>
</protein>
<keyword evidence="2" id="KW-0812">Transmembrane</keyword>
<comment type="caution">
    <text evidence="4">The sequence shown here is derived from an EMBL/GenBank/DDBJ whole genome shotgun (WGS) entry which is preliminary data.</text>
</comment>
<dbReference type="Gene3D" id="3.30.70.1070">
    <property type="entry name" value="Sporulation related repeat"/>
    <property type="match status" value="1"/>
</dbReference>
<keyword evidence="2" id="KW-1133">Transmembrane helix</keyword>
<sequence length="243" mass="26109">MPRRDEAPSSETRLIRLTLSKLQIGLMAAGLAALLAAAFGLGSLLGGREADERAAAPGRTTVVRLDPPPAPAAGEAVPPDPQFYKDLTAPPRPFQEASPSLIRLPDGKEPPKSPAREAQEPPAVRVPPPEPEGAAPREEARPQAPAPAAPRGEVKAPEPPFSKDGPPKFTIQVLSAREPGQAERLLRELLRRGIPAYIERADLGPRGVWHRVRVGRFWSRASAEQTLQDLRRKAVRGASVVPL</sequence>
<evidence type="ECO:0000313" key="4">
    <source>
        <dbReference type="EMBL" id="MBI3129129.1"/>
    </source>
</evidence>
<keyword evidence="2" id="KW-0472">Membrane</keyword>